<dbReference type="Proteomes" id="UP001610446">
    <property type="component" value="Unassembled WGS sequence"/>
</dbReference>
<feature type="transmembrane region" description="Helical" evidence="7">
    <location>
        <begin position="96"/>
        <end position="116"/>
    </location>
</feature>
<evidence type="ECO:0000256" key="3">
    <source>
        <dbReference type="ARBA" id="ARBA00022989"/>
    </source>
</evidence>
<feature type="transmembrane region" description="Helical" evidence="7">
    <location>
        <begin position="122"/>
        <end position="141"/>
    </location>
</feature>
<keyword evidence="4" id="KW-0333">Golgi apparatus</keyword>
<dbReference type="InterPro" id="IPR007305">
    <property type="entry name" value="Vesicle_transpt_Got1/SFT2"/>
</dbReference>
<dbReference type="EMBL" id="JBFXLU010000040">
    <property type="protein sequence ID" value="KAL2849884.1"/>
    <property type="molecule type" value="Genomic_DNA"/>
</dbReference>
<comment type="similarity">
    <text evidence="6">Belongs to the GOT1 family.</text>
</comment>
<evidence type="ECO:0000256" key="7">
    <source>
        <dbReference type="SAM" id="Phobius"/>
    </source>
</evidence>
<dbReference type="Pfam" id="PF04178">
    <property type="entry name" value="Got1"/>
    <property type="match status" value="1"/>
</dbReference>
<comment type="caution">
    <text evidence="8">The sequence shown here is derived from an EMBL/GenBank/DDBJ whole genome shotgun (WGS) entry which is preliminary data.</text>
</comment>
<accession>A0ABR4KDJ8</accession>
<dbReference type="PANTHER" id="PTHR21493">
    <property type="entry name" value="CGI-141-RELATED/LIPASE CONTAINING PROTEIN"/>
    <property type="match status" value="1"/>
</dbReference>
<organism evidence="8 9">
    <name type="scientific">Aspergillus pseudoustus</name>
    <dbReference type="NCBI Taxonomy" id="1810923"/>
    <lineage>
        <taxon>Eukaryota</taxon>
        <taxon>Fungi</taxon>
        <taxon>Dikarya</taxon>
        <taxon>Ascomycota</taxon>
        <taxon>Pezizomycotina</taxon>
        <taxon>Eurotiomycetes</taxon>
        <taxon>Eurotiomycetidae</taxon>
        <taxon>Eurotiales</taxon>
        <taxon>Aspergillaceae</taxon>
        <taxon>Aspergillus</taxon>
        <taxon>Aspergillus subgen. Nidulantes</taxon>
    </lineage>
</organism>
<protein>
    <submittedName>
        <fullName evidence="8">Got1/Sft2-like family-domain-containing protein</fullName>
    </submittedName>
</protein>
<name>A0ABR4KDJ8_9EURO</name>
<feature type="transmembrane region" description="Helical" evidence="7">
    <location>
        <begin position="65"/>
        <end position="84"/>
    </location>
</feature>
<sequence>MPSVWMTDNQSKSHNTLPHCAVPSSHHMAEEILTLLAYIEIGVIFCSGGGLFLFGGVLMFFDRSLLAMGNILFLIGLTLIIGLQKTLAFFSRRQKLQGTAAFVAGILLILLRWPLIGFVVELYGLFILFGDFLVTIGQFAGNIPVVGPYIRSALETLAGGRRNAELPV</sequence>
<evidence type="ECO:0000256" key="1">
    <source>
        <dbReference type="ARBA" id="ARBA00004653"/>
    </source>
</evidence>
<comment type="subcellular location">
    <subcellularLocation>
        <location evidence="1">Golgi apparatus membrane</location>
        <topology evidence="1">Multi-pass membrane protein</topology>
    </subcellularLocation>
</comment>
<gene>
    <name evidence="8" type="ORF">BJY01DRAFT_245682</name>
</gene>
<evidence type="ECO:0000313" key="9">
    <source>
        <dbReference type="Proteomes" id="UP001610446"/>
    </source>
</evidence>
<dbReference type="PANTHER" id="PTHR21493:SF9">
    <property type="entry name" value="GOLGI TRANSPORT PROTEIN 1-RELATED"/>
    <property type="match status" value="1"/>
</dbReference>
<keyword evidence="9" id="KW-1185">Reference proteome</keyword>
<reference evidence="8 9" key="1">
    <citation type="submission" date="2024-07" db="EMBL/GenBank/DDBJ databases">
        <title>Section-level genome sequencing and comparative genomics of Aspergillus sections Usti and Cavernicolus.</title>
        <authorList>
            <consortium name="Lawrence Berkeley National Laboratory"/>
            <person name="Nybo J.L."/>
            <person name="Vesth T.C."/>
            <person name="Theobald S."/>
            <person name="Frisvad J.C."/>
            <person name="Larsen T.O."/>
            <person name="Kjaerboelling I."/>
            <person name="Rothschild-Mancinelli K."/>
            <person name="Lyhne E.K."/>
            <person name="Kogle M.E."/>
            <person name="Barry K."/>
            <person name="Clum A."/>
            <person name="Na H."/>
            <person name="Ledsgaard L."/>
            <person name="Lin J."/>
            <person name="Lipzen A."/>
            <person name="Kuo A."/>
            <person name="Riley R."/>
            <person name="Mondo S."/>
            <person name="Labutti K."/>
            <person name="Haridas S."/>
            <person name="Pangalinan J."/>
            <person name="Salamov A.A."/>
            <person name="Simmons B.A."/>
            <person name="Magnuson J.K."/>
            <person name="Chen J."/>
            <person name="Drula E."/>
            <person name="Henrissat B."/>
            <person name="Wiebenga A."/>
            <person name="Lubbers R.J."/>
            <person name="Gomes A.C."/>
            <person name="Makela M.R."/>
            <person name="Stajich J."/>
            <person name="Grigoriev I.V."/>
            <person name="Mortensen U.H."/>
            <person name="De Vries R.P."/>
            <person name="Baker S.E."/>
            <person name="Andersen M.R."/>
        </authorList>
    </citation>
    <scope>NUCLEOTIDE SEQUENCE [LARGE SCALE GENOMIC DNA]</scope>
    <source>
        <strain evidence="8 9">CBS 123904</strain>
    </source>
</reference>
<keyword evidence="3 7" id="KW-1133">Transmembrane helix</keyword>
<keyword evidence="2 7" id="KW-0812">Transmembrane</keyword>
<proteinExistence type="inferred from homology"/>
<keyword evidence="5 7" id="KW-0472">Membrane</keyword>
<dbReference type="InterPro" id="IPR045176">
    <property type="entry name" value="Got1"/>
</dbReference>
<evidence type="ECO:0000313" key="8">
    <source>
        <dbReference type="EMBL" id="KAL2849884.1"/>
    </source>
</evidence>
<evidence type="ECO:0000256" key="6">
    <source>
        <dbReference type="ARBA" id="ARBA00025799"/>
    </source>
</evidence>
<evidence type="ECO:0000256" key="4">
    <source>
        <dbReference type="ARBA" id="ARBA00023034"/>
    </source>
</evidence>
<evidence type="ECO:0000256" key="5">
    <source>
        <dbReference type="ARBA" id="ARBA00023136"/>
    </source>
</evidence>
<feature type="transmembrane region" description="Helical" evidence="7">
    <location>
        <begin position="35"/>
        <end position="59"/>
    </location>
</feature>
<evidence type="ECO:0000256" key="2">
    <source>
        <dbReference type="ARBA" id="ARBA00022692"/>
    </source>
</evidence>